<feature type="domain" description="HAMP" evidence="7">
    <location>
        <begin position="573"/>
        <end position="625"/>
    </location>
</feature>
<dbReference type="SMART" id="SM00044">
    <property type="entry name" value="CYCc"/>
    <property type="match status" value="1"/>
</dbReference>
<dbReference type="Pfam" id="PF00672">
    <property type="entry name" value="HAMP"/>
    <property type="match status" value="1"/>
</dbReference>
<feature type="transmembrane region" description="Helical" evidence="5">
    <location>
        <begin position="338"/>
        <end position="362"/>
    </location>
</feature>
<dbReference type="PANTHER" id="PTHR43081">
    <property type="entry name" value="ADENYLATE CYCLASE, TERMINAL-DIFFERENTIATION SPECIFIC-RELATED"/>
    <property type="match status" value="1"/>
</dbReference>
<dbReference type="InterPro" id="IPR050697">
    <property type="entry name" value="Adenylyl/Guanylyl_Cyclase_3/4"/>
</dbReference>
<dbReference type="GO" id="GO:0005886">
    <property type="term" value="C:plasma membrane"/>
    <property type="evidence" value="ECO:0007669"/>
    <property type="project" value="UniProtKB-SubCell"/>
</dbReference>
<dbReference type="Gene3D" id="6.10.340.10">
    <property type="match status" value="1"/>
</dbReference>
<evidence type="ECO:0000259" key="6">
    <source>
        <dbReference type="PROSITE" id="PS50125"/>
    </source>
</evidence>
<dbReference type="PROSITE" id="PS50885">
    <property type="entry name" value="HAMP"/>
    <property type="match status" value="1"/>
</dbReference>
<dbReference type="SUPFAM" id="SSF158472">
    <property type="entry name" value="HAMP domain-like"/>
    <property type="match status" value="1"/>
</dbReference>
<dbReference type="PANTHER" id="PTHR43081:SF1">
    <property type="entry name" value="ADENYLATE CYCLASE, TERMINAL-DIFFERENTIATION SPECIFIC"/>
    <property type="match status" value="1"/>
</dbReference>
<dbReference type="PROSITE" id="PS50125">
    <property type="entry name" value="GUANYLATE_CYCLASE_2"/>
    <property type="match status" value="1"/>
</dbReference>
<dbReference type="InterPro" id="IPR003660">
    <property type="entry name" value="HAMP_dom"/>
</dbReference>
<sequence length="915" mass="103769">MKKLSLFLLLVAIAITGLFAYRIQDKGGFSTGPWNKSVSLQNLSRIAEAKDSSLVVIGQSKQQILRLSPEGAIEAEIKHDARNTDSRRDFTEAVVDGTNRTIVLDTVLDSYGLIVKSEQIIRYDENGNSPEVLYDWQGNGLSKRIGQIKGLQVKGDTLFFFITTPDKVTLMQLPLAGGQPEEAFSFALPQDRFLSEVEGTEPGLIFYTTKRGGVFQVTEDGTSQIVYPLASMDRTRKNFPERLSVDAKGSLFFIDRLLNSVTMMEPGQKYLNVKLGEASIAKSVPDAESYEIMDVLPTGDGGYAALLTDRVLVYDNLNKLSGVLTNVNYQNDFLLNAWLTWGAALVGIILLIAAIRLVYIHIMNRKFSLFFKQLIITVPVIVISMLLLSNFIYNSFSSRMEDEMQRELSLLARNGQQIIDGDRLDRLHSPEDYGNEDYQYIRGKMNFLFEGEQSADRQGLYSTLYKYDEGKLYILMDDDDGVNMFKPFEMNEENESVRSDGVVITGQWEDANGKWMYAIGPVYNSKQEVVGIYETGRDLSVLYQANRKIYQSILENIVIITSVLLVVILAGTFLMLSTVRKLRRSVMDMADGNWDVEVRIKSRDEVGDLGEQFNRMARYIRQYIADITQFSEASYRFVPQQFFKSLGKKGILDIRLGDQVQQNMSVMIANLRDFRKLSQTLSPMENFNFMNSFLRRFGPLVRKEDGLISKYLGAGFMALFPGYAEEALRAAIAIRQELTEYNAGRRRAGYVPVDIGIAIHNGPLMMGIIGEERRWEGNVISDDVHLTATLEKLSEELGASVLVTRDFFEQLREPERFRHRSLGRITPEGQGEAIELIDVYDGDSEQLRLAKDRTKVLFQRGLMLCQEGRFYDARETFVEVIKQNRLDKAAKLYFYLCDEYYQKGTSTGWNGTLAV</sequence>
<comment type="subcellular location">
    <subcellularLocation>
        <location evidence="1">Cell membrane</location>
    </subcellularLocation>
</comment>
<evidence type="ECO:0000256" key="1">
    <source>
        <dbReference type="ARBA" id="ARBA00004236"/>
    </source>
</evidence>
<proteinExistence type="inferred from homology"/>
<dbReference type="SUPFAM" id="SSF55073">
    <property type="entry name" value="Nucleotide cyclase"/>
    <property type="match status" value="1"/>
</dbReference>
<dbReference type="SMART" id="SM00304">
    <property type="entry name" value="HAMP"/>
    <property type="match status" value="1"/>
</dbReference>
<dbReference type="RefSeq" id="WP_115994280.1">
    <property type="nucleotide sequence ID" value="NZ_QRDY01000012.1"/>
</dbReference>
<reference evidence="8 9" key="1">
    <citation type="submission" date="2018-07" db="EMBL/GenBank/DDBJ databases">
        <title>Genomic Encyclopedia of Type Strains, Phase III (KMG-III): the genomes of soil and plant-associated and newly described type strains.</title>
        <authorList>
            <person name="Whitman W."/>
        </authorList>
    </citation>
    <scope>NUCLEOTIDE SEQUENCE [LARGE SCALE GENOMIC DNA]</scope>
    <source>
        <strain evidence="8 9">CECT 8236</strain>
    </source>
</reference>
<evidence type="ECO:0000259" key="7">
    <source>
        <dbReference type="PROSITE" id="PS50885"/>
    </source>
</evidence>
<dbReference type="AlphaFoldDB" id="A0A3D9I4S4"/>
<dbReference type="Pfam" id="PF00211">
    <property type="entry name" value="Guanylate_cyc"/>
    <property type="match status" value="1"/>
</dbReference>
<protein>
    <submittedName>
        <fullName evidence="8">Class 3 adenylate cyclase</fullName>
    </submittedName>
</protein>
<dbReference type="SUPFAM" id="SSF101898">
    <property type="entry name" value="NHL repeat"/>
    <property type="match status" value="1"/>
</dbReference>
<dbReference type="GO" id="GO:0006171">
    <property type="term" value="P:cAMP biosynthetic process"/>
    <property type="evidence" value="ECO:0007669"/>
    <property type="project" value="TreeGrafter"/>
</dbReference>
<evidence type="ECO:0000313" key="9">
    <source>
        <dbReference type="Proteomes" id="UP000256869"/>
    </source>
</evidence>
<dbReference type="CDD" id="cd07302">
    <property type="entry name" value="CHD"/>
    <property type="match status" value="1"/>
</dbReference>
<dbReference type="EMBL" id="QRDY01000012">
    <property type="protein sequence ID" value="RED56782.1"/>
    <property type="molecule type" value="Genomic_DNA"/>
</dbReference>
<keyword evidence="5" id="KW-0812">Transmembrane</keyword>
<comment type="similarity">
    <text evidence="2">Belongs to the adenylyl cyclase class-3 family.</text>
</comment>
<evidence type="ECO:0000256" key="3">
    <source>
        <dbReference type="ARBA" id="ARBA00022475"/>
    </source>
</evidence>
<comment type="caution">
    <text evidence="8">The sequence shown here is derived from an EMBL/GenBank/DDBJ whole genome shotgun (WGS) entry which is preliminary data.</text>
</comment>
<dbReference type="Proteomes" id="UP000256869">
    <property type="component" value="Unassembled WGS sequence"/>
</dbReference>
<evidence type="ECO:0000256" key="4">
    <source>
        <dbReference type="ARBA" id="ARBA00023136"/>
    </source>
</evidence>
<evidence type="ECO:0000256" key="2">
    <source>
        <dbReference type="ARBA" id="ARBA00005381"/>
    </source>
</evidence>
<keyword evidence="9" id="KW-1185">Reference proteome</keyword>
<dbReference type="InterPro" id="IPR001054">
    <property type="entry name" value="A/G_cyclase"/>
</dbReference>
<keyword evidence="3" id="KW-1003">Cell membrane</keyword>
<feature type="transmembrane region" description="Helical" evidence="5">
    <location>
        <begin position="557"/>
        <end position="579"/>
    </location>
</feature>
<evidence type="ECO:0000256" key="5">
    <source>
        <dbReference type="SAM" id="Phobius"/>
    </source>
</evidence>
<dbReference type="CDD" id="cd06225">
    <property type="entry name" value="HAMP"/>
    <property type="match status" value="1"/>
</dbReference>
<evidence type="ECO:0000313" key="8">
    <source>
        <dbReference type="EMBL" id="RED56782.1"/>
    </source>
</evidence>
<dbReference type="OrthoDB" id="337251at2"/>
<dbReference type="GO" id="GO:0004016">
    <property type="term" value="F:adenylate cyclase activity"/>
    <property type="evidence" value="ECO:0007669"/>
    <property type="project" value="UniProtKB-ARBA"/>
</dbReference>
<dbReference type="GO" id="GO:0035556">
    <property type="term" value="P:intracellular signal transduction"/>
    <property type="evidence" value="ECO:0007669"/>
    <property type="project" value="InterPro"/>
</dbReference>
<keyword evidence="4 5" id="KW-0472">Membrane</keyword>
<name>A0A3D9I4S4_9BACL</name>
<dbReference type="InterPro" id="IPR029787">
    <property type="entry name" value="Nucleotide_cyclase"/>
</dbReference>
<feature type="domain" description="Guanylate cyclase" evidence="6">
    <location>
        <begin position="665"/>
        <end position="791"/>
    </location>
</feature>
<keyword evidence="5" id="KW-1133">Transmembrane helix</keyword>
<gene>
    <name evidence="8" type="ORF">DFP95_11273</name>
</gene>
<accession>A0A3D9I4S4</accession>
<feature type="transmembrane region" description="Helical" evidence="5">
    <location>
        <begin position="374"/>
        <end position="393"/>
    </location>
</feature>
<organism evidence="8 9">
    <name type="scientific">Cohnella lupini</name>
    <dbReference type="NCBI Taxonomy" id="1294267"/>
    <lineage>
        <taxon>Bacteria</taxon>
        <taxon>Bacillati</taxon>
        <taxon>Bacillota</taxon>
        <taxon>Bacilli</taxon>
        <taxon>Bacillales</taxon>
        <taxon>Paenibacillaceae</taxon>
        <taxon>Cohnella</taxon>
    </lineage>
</organism>
<dbReference type="Gene3D" id="3.30.70.1230">
    <property type="entry name" value="Nucleotide cyclase"/>
    <property type="match status" value="1"/>
</dbReference>